<dbReference type="EMBL" id="CAJNOC010002681">
    <property type="protein sequence ID" value="CAF0946219.1"/>
    <property type="molecule type" value="Genomic_DNA"/>
</dbReference>
<dbReference type="InterPro" id="IPR043502">
    <property type="entry name" value="DNA/RNA_pol_sf"/>
</dbReference>
<evidence type="ECO:0000313" key="2">
    <source>
        <dbReference type="EMBL" id="CAF0946219.1"/>
    </source>
</evidence>
<proteinExistence type="predicted"/>
<accession>A0A814CWB2</accession>
<dbReference type="SUPFAM" id="SSF56672">
    <property type="entry name" value="DNA/RNA polymerases"/>
    <property type="match status" value="1"/>
</dbReference>
<reference evidence="2" key="1">
    <citation type="submission" date="2021-02" db="EMBL/GenBank/DDBJ databases">
        <authorList>
            <person name="Nowell W R."/>
        </authorList>
    </citation>
    <scope>NUCLEOTIDE SEQUENCE</scope>
    <source>
        <strain evidence="2">Ploen Becks lab</strain>
    </source>
</reference>
<sequence>MKKNSSEVVEEVQKSLAEEESVELVDVEIAVPTINNIGRTGNNFSLFNIFNNCIRYNQIPNVWKFSIVTPLYKNKGSQSDMNNYRGISILPPISKLFEKLLAIQIEDYFSKNSIFFDGQHGFRSGFSCETALHEFISDQNSALNKKLISFALFIDFKKAFDLVDPDLLIFKLSCYGFNESSLELIRNYFHNRKQIVKFNDTLSEPLLLKKGVPQGSVLGPVFFLIFINDLPLFLNNSNVKLFADDTTIYIIDENLDKISEKFNIEMNYLLDWCSFNKMDINWSKAFYMIFTNKKIILPDKITLLNNTIEIFRTNSFKLLGCTIDEKLNFEEHVINICLNVKKKLYSIKRIFYLSCSVKLQFFKSFILPYFDYCLSLIIYMNKSIIQKLANMYYNCLFGLFGFKITNFNNDVFKFNQFLKKYNLTTFHHRLTIRLTTFGYSIDLREKAPQNLKSIIVKSRQVPESKYNFINERVNTDTKINDNHGTMTFEYYFGKIVKKFDVNLSSKTKLNYIKNFLNENCNDFLKVYLKMFPQLNVNIPTNFYFFQSSCKN</sequence>
<protein>
    <recommendedName>
        <fullName evidence="1">Reverse transcriptase domain-containing protein</fullName>
    </recommendedName>
</protein>
<organism evidence="2 3">
    <name type="scientific">Brachionus calyciflorus</name>
    <dbReference type="NCBI Taxonomy" id="104777"/>
    <lineage>
        <taxon>Eukaryota</taxon>
        <taxon>Metazoa</taxon>
        <taxon>Spiralia</taxon>
        <taxon>Gnathifera</taxon>
        <taxon>Rotifera</taxon>
        <taxon>Eurotatoria</taxon>
        <taxon>Monogononta</taxon>
        <taxon>Pseudotrocha</taxon>
        <taxon>Ploima</taxon>
        <taxon>Brachionidae</taxon>
        <taxon>Brachionus</taxon>
    </lineage>
</organism>
<evidence type="ECO:0000259" key="1">
    <source>
        <dbReference type="PROSITE" id="PS50878"/>
    </source>
</evidence>
<dbReference type="PROSITE" id="PS50878">
    <property type="entry name" value="RT_POL"/>
    <property type="match status" value="1"/>
</dbReference>
<feature type="domain" description="Reverse transcriptase" evidence="1">
    <location>
        <begin position="52"/>
        <end position="323"/>
    </location>
</feature>
<dbReference type="OrthoDB" id="10062389at2759"/>
<dbReference type="Proteomes" id="UP000663879">
    <property type="component" value="Unassembled WGS sequence"/>
</dbReference>
<evidence type="ECO:0000313" key="3">
    <source>
        <dbReference type="Proteomes" id="UP000663879"/>
    </source>
</evidence>
<comment type="caution">
    <text evidence="2">The sequence shown here is derived from an EMBL/GenBank/DDBJ whole genome shotgun (WGS) entry which is preliminary data.</text>
</comment>
<dbReference type="Pfam" id="PF00078">
    <property type="entry name" value="RVT_1"/>
    <property type="match status" value="1"/>
</dbReference>
<dbReference type="AlphaFoldDB" id="A0A814CWB2"/>
<dbReference type="CDD" id="cd01650">
    <property type="entry name" value="RT_nLTR_like"/>
    <property type="match status" value="1"/>
</dbReference>
<name>A0A814CWB2_9BILA</name>
<gene>
    <name evidence="2" type="ORF">OXX778_LOCUS13699</name>
</gene>
<dbReference type="InterPro" id="IPR000477">
    <property type="entry name" value="RT_dom"/>
</dbReference>
<dbReference type="PANTHER" id="PTHR33332">
    <property type="entry name" value="REVERSE TRANSCRIPTASE DOMAIN-CONTAINING PROTEIN"/>
    <property type="match status" value="1"/>
</dbReference>
<keyword evidence="3" id="KW-1185">Reference proteome</keyword>